<evidence type="ECO:0000313" key="4">
    <source>
        <dbReference type="EMBL" id="KFX51705.1"/>
    </source>
</evidence>
<accession>A0A093VHP1</accession>
<dbReference type="InterPro" id="IPR036291">
    <property type="entry name" value="NAD(P)-bd_dom_sf"/>
</dbReference>
<dbReference type="PANTHER" id="PTHR42748:SF26">
    <property type="entry name" value="NMRA-LIKE DOMAIN-CONTAINING PROTEIN"/>
    <property type="match status" value="1"/>
</dbReference>
<dbReference type="SUPFAM" id="SSF51735">
    <property type="entry name" value="NAD(P)-binding Rossmann-fold domains"/>
    <property type="match status" value="1"/>
</dbReference>
<dbReference type="Gene3D" id="3.90.25.10">
    <property type="entry name" value="UDP-galactose 4-epimerase, domain 1"/>
    <property type="match status" value="1"/>
</dbReference>
<protein>
    <submittedName>
        <fullName evidence="4">NmrA-like family domain-containing protein 1</fullName>
    </submittedName>
</protein>
<dbReference type="Pfam" id="PF05368">
    <property type="entry name" value="NmrA"/>
    <property type="match status" value="1"/>
</dbReference>
<dbReference type="InterPro" id="IPR051164">
    <property type="entry name" value="NmrA-like_oxidored"/>
</dbReference>
<organism evidence="4">
    <name type="scientific">Talaromyces marneffei PM1</name>
    <dbReference type="NCBI Taxonomy" id="1077442"/>
    <lineage>
        <taxon>Eukaryota</taxon>
        <taxon>Fungi</taxon>
        <taxon>Dikarya</taxon>
        <taxon>Ascomycota</taxon>
        <taxon>Pezizomycotina</taxon>
        <taxon>Eurotiomycetes</taxon>
        <taxon>Eurotiomycetidae</taxon>
        <taxon>Eurotiales</taxon>
        <taxon>Trichocomaceae</taxon>
        <taxon>Talaromyces</taxon>
        <taxon>Talaromyces sect. Talaromyces</taxon>
    </lineage>
</organism>
<dbReference type="AlphaFoldDB" id="A0A093VHP1"/>
<feature type="domain" description="NmrA-like" evidence="3">
    <location>
        <begin position="1"/>
        <end position="228"/>
    </location>
</feature>
<evidence type="ECO:0000256" key="1">
    <source>
        <dbReference type="ARBA" id="ARBA00006328"/>
    </source>
</evidence>
<dbReference type="PANTHER" id="PTHR42748">
    <property type="entry name" value="NITROGEN METABOLITE REPRESSION PROTEIN NMRA FAMILY MEMBER"/>
    <property type="match status" value="1"/>
</dbReference>
<dbReference type="eggNOG" id="ENOG502QRK5">
    <property type="taxonomic scope" value="Eukaryota"/>
</dbReference>
<evidence type="ECO:0000256" key="2">
    <source>
        <dbReference type="ARBA" id="ARBA00022857"/>
    </source>
</evidence>
<reference evidence="4" key="2">
    <citation type="journal article" date="2014" name="PLoS Genet.">
        <title>Signature gene expression reveals novel clues to the molecular mechanisms of dimorphic transition in Penicillium marneffei.</title>
        <authorList>
            <person name="Yang E."/>
            <person name="Wang G."/>
            <person name="Cai J."/>
            <person name="Woo P.C."/>
            <person name="Lau S.K."/>
            <person name="Yuen K.-Y."/>
            <person name="Chow W.-N."/>
            <person name="Lin X."/>
        </authorList>
    </citation>
    <scope>NUCLEOTIDE SEQUENCE</scope>
    <source>
        <strain evidence="4">PM1</strain>
    </source>
</reference>
<reference key="1">
    <citation type="journal article" date="2014" name="PLoS Genet.">
        <title>Signature Gene Expression Reveals Novel Clues to the Molecular Mechanisms of Dimorphic Transition in Penicillium marneffei.</title>
        <authorList>
            <person name="Yang E."/>
            <person name="Wang G."/>
            <person name="Cai J."/>
            <person name="Woo P.C."/>
            <person name="Lau S.K."/>
            <person name="Yuen K.-Y."/>
            <person name="Chow W.-N."/>
            <person name="Lin X."/>
        </authorList>
    </citation>
    <scope>NUCLEOTIDE SEQUENCE [LARGE SCALE GENOMIC DNA]</scope>
    <source>
        <strain>PM1</strain>
    </source>
</reference>
<keyword evidence="2" id="KW-0521">NADP</keyword>
<name>A0A093VHP1_TALMA</name>
<dbReference type="InterPro" id="IPR008030">
    <property type="entry name" value="NmrA-like"/>
</dbReference>
<dbReference type="GO" id="GO:0005634">
    <property type="term" value="C:nucleus"/>
    <property type="evidence" value="ECO:0007669"/>
    <property type="project" value="TreeGrafter"/>
</dbReference>
<dbReference type="Gene3D" id="3.40.50.720">
    <property type="entry name" value="NAD(P)-binding Rossmann-like Domain"/>
    <property type="match status" value="1"/>
</dbReference>
<gene>
    <name evidence="4" type="ORF">GQ26_0041260</name>
</gene>
<dbReference type="HOGENOM" id="CLU_007383_8_6_1"/>
<evidence type="ECO:0000259" key="3">
    <source>
        <dbReference type="Pfam" id="PF05368"/>
    </source>
</evidence>
<proteinExistence type="inferred from homology"/>
<sequence length="330" mass="37189">MSKLIVILGITGIQGSSVADVFLQEPGWKIRGVTRDAQRAASIAWERKGIEMVEADVDDTESLTRAFQDAHAIFAVTDFWGPMYDQYNYGKLRLGQTINEYCYELEIQRGRNIADAAVGIDTLERFVFSSLPGIKSIADGRYQHVYHFDAKAEIGRYIQESLPQLNAKTSQLLLGEYATNWRMWRLRRPIKQADGSYVFLLPGDSNTLTPFVVPRKDTGHFVRALVMLPPGKLLLGYGTLPSHEEYVRLWTQALRVEDIKIKHVTIDEAAAFEGGPHGLELAEQIASVLQLDLSSEYILHPSQVPKEIGCPTTSLEDYMKSEDFSLMLYL</sequence>
<comment type="similarity">
    <text evidence="1">Belongs to the NmrA-type oxidoreductase family.</text>
</comment>
<dbReference type="EMBL" id="JPOX01000004">
    <property type="protein sequence ID" value="KFX51705.1"/>
    <property type="molecule type" value="Genomic_DNA"/>
</dbReference>
<comment type="caution">
    <text evidence="4">The sequence shown here is derived from an EMBL/GenBank/DDBJ whole genome shotgun (WGS) entry which is preliminary data.</text>
</comment>